<evidence type="ECO:0000313" key="2">
    <source>
        <dbReference type="EMBL" id="MPC54294.1"/>
    </source>
</evidence>
<evidence type="ECO:0000313" key="3">
    <source>
        <dbReference type="Proteomes" id="UP000324222"/>
    </source>
</evidence>
<keyword evidence="3" id="KW-1185">Reference proteome</keyword>
<dbReference type="EMBL" id="VSRR010012244">
    <property type="protein sequence ID" value="MPC54294.1"/>
    <property type="molecule type" value="Genomic_DNA"/>
</dbReference>
<sequence length="180" mass="19016">MGGDKRLATRHGSHMADATINIPDRSLAARLGSCMADADLHILGSGHGTWMVVANPMTINSAESTKGTVHCLTCPKNRAWKPPVVVGPMADAGTTLTSGPATLAGPACPGFCIAPLVPSWEPLKLVSRNQRRENPRKRRVSGKASPMSPSSYTCVAAAAMTKGKTYANCKKKPSYSHYSL</sequence>
<proteinExistence type="predicted"/>
<accession>A0A5B7GCM4</accession>
<gene>
    <name evidence="2" type="ORF">E2C01_048203</name>
</gene>
<dbReference type="Proteomes" id="UP000324222">
    <property type="component" value="Unassembled WGS sequence"/>
</dbReference>
<evidence type="ECO:0000256" key="1">
    <source>
        <dbReference type="SAM" id="MobiDB-lite"/>
    </source>
</evidence>
<feature type="region of interest" description="Disordered" evidence="1">
    <location>
        <begin position="128"/>
        <end position="150"/>
    </location>
</feature>
<dbReference type="AlphaFoldDB" id="A0A5B7GCM4"/>
<organism evidence="2 3">
    <name type="scientific">Portunus trituberculatus</name>
    <name type="common">Swimming crab</name>
    <name type="synonym">Neptunus trituberculatus</name>
    <dbReference type="NCBI Taxonomy" id="210409"/>
    <lineage>
        <taxon>Eukaryota</taxon>
        <taxon>Metazoa</taxon>
        <taxon>Ecdysozoa</taxon>
        <taxon>Arthropoda</taxon>
        <taxon>Crustacea</taxon>
        <taxon>Multicrustacea</taxon>
        <taxon>Malacostraca</taxon>
        <taxon>Eumalacostraca</taxon>
        <taxon>Eucarida</taxon>
        <taxon>Decapoda</taxon>
        <taxon>Pleocyemata</taxon>
        <taxon>Brachyura</taxon>
        <taxon>Eubrachyura</taxon>
        <taxon>Portunoidea</taxon>
        <taxon>Portunidae</taxon>
        <taxon>Portuninae</taxon>
        <taxon>Portunus</taxon>
    </lineage>
</organism>
<comment type="caution">
    <text evidence="2">The sequence shown here is derived from an EMBL/GenBank/DDBJ whole genome shotgun (WGS) entry which is preliminary data.</text>
</comment>
<name>A0A5B7GCM4_PORTR</name>
<reference evidence="2 3" key="1">
    <citation type="submission" date="2019-05" db="EMBL/GenBank/DDBJ databases">
        <title>Another draft genome of Portunus trituberculatus and its Hox gene families provides insights of decapod evolution.</title>
        <authorList>
            <person name="Jeong J.-H."/>
            <person name="Song I."/>
            <person name="Kim S."/>
            <person name="Choi T."/>
            <person name="Kim D."/>
            <person name="Ryu S."/>
            <person name="Kim W."/>
        </authorList>
    </citation>
    <scope>NUCLEOTIDE SEQUENCE [LARGE SCALE GENOMIC DNA]</scope>
    <source>
        <tissue evidence="2">Muscle</tissue>
    </source>
</reference>
<protein>
    <submittedName>
        <fullName evidence="2">Uncharacterized protein</fullName>
    </submittedName>
</protein>